<reference evidence="2" key="1">
    <citation type="journal article" date="2010" name="Science">
        <title>Plasticity of animal genome architecture unmasked by rapid evolution of a pelagic tunicate.</title>
        <authorList>
            <person name="Denoeud F."/>
            <person name="Henriet S."/>
            <person name="Mungpakdee S."/>
            <person name="Aury J.M."/>
            <person name="Da Silva C."/>
            <person name="Brinkmann H."/>
            <person name="Mikhaleva J."/>
            <person name="Olsen L.C."/>
            <person name="Jubin C."/>
            <person name="Canestro C."/>
            <person name="Bouquet J.M."/>
            <person name="Danks G."/>
            <person name="Poulain J."/>
            <person name="Campsteijn C."/>
            <person name="Adamski M."/>
            <person name="Cross I."/>
            <person name="Yadetie F."/>
            <person name="Muffato M."/>
            <person name="Louis A."/>
            <person name="Butcher S."/>
            <person name="Tsagkogeorga G."/>
            <person name="Konrad A."/>
            <person name="Singh S."/>
            <person name="Jensen M.F."/>
            <person name="Cong E.H."/>
            <person name="Eikeseth-Otteraa H."/>
            <person name="Noel B."/>
            <person name="Anthouard V."/>
            <person name="Porcel B.M."/>
            <person name="Kachouri-Lafond R."/>
            <person name="Nishino A."/>
            <person name="Ugolini M."/>
            <person name="Chourrout P."/>
            <person name="Nishida H."/>
            <person name="Aasland R."/>
            <person name="Huzurbazar S."/>
            <person name="Westhof E."/>
            <person name="Delsuc F."/>
            <person name="Lehrach H."/>
            <person name="Reinhardt R."/>
            <person name="Weissenbach J."/>
            <person name="Roy S.W."/>
            <person name="Artiguenave F."/>
            <person name="Postlethwait J.H."/>
            <person name="Manak J.R."/>
            <person name="Thompson E.M."/>
            <person name="Jaillon O."/>
            <person name="Du Pasquier L."/>
            <person name="Boudinot P."/>
            <person name="Liberles D.A."/>
            <person name="Volff J.N."/>
            <person name="Philippe H."/>
            <person name="Lenhard B."/>
            <person name="Roest Crollius H."/>
            <person name="Wincker P."/>
            <person name="Chourrout D."/>
        </authorList>
    </citation>
    <scope>NUCLEOTIDE SEQUENCE [LARGE SCALE GENOMIC DNA]</scope>
</reference>
<feature type="coiled-coil region" evidence="1">
    <location>
        <begin position="70"/>
        <end position="104"/>
    </location>
</feature>
<sequence>MAENKAYAASHLSESSLGSYRNLTSIGQERDSNEICHLRDTLKYVSAKLEELGRDNFTLKAKVAENERHISELSNRVESQEITIYQLEQKINDAELSVEDIRLRSPNQ</sequence>
<dbReference type="EMBL" id="FN657226">
    <property type="protein sequence ID" value="CBY42506.1"/>
    <property type="molecule type" value="Genomic_DNA"/>
</dbReference>
<proteinExistence type="predicted"/>
<dbReference type="Proteomes" id="UP000011014">
    <property type="component" value="Unassembled WGS sequence"/>
</dbReference>
<name>E4Z478_OIKDI</name>
<evidence type="ECO:0000313" key="2">
    <source>
        <dbReference type="EMBL" id="CBY42506.1"/>
    </source>
</evidence>
<feature type="non-terminal residue" evidence="2">
    <location>
        <position position="108"/>
    </location>
</feature>
<keyword evidence="1" id="KW-0175">Coiled coil</keyword>
<gene>
    <name evidence="2" type="ORF">GSOID_T00026202001</name>
</gene>
<dbReference type="Gene3D" id="1.20.5.340">
    <property type="match status" value="1"/>
</dbReference>
<accession>E4Z478</accession>
<organism evidence="2">
    <name type="scientific">Oikopleura dioica</name>
    <name type="common">Tunicate</name>
    <dbReference type="NCBI Taxonomy" id="34765"/>
    <lineage>
        <taxon>Eukaryota</taxon>
        <taxon>Metazoa</taxon>
        <taxon>Chordata</taxon>
        <taxon>Tunicata</taxon>
        <taxon>Appendicularia</taxon>
        <taxon>Copelata</taxon>
        <taxon>Oikopleuridae</taxon>
        <taxon>Oikopleura</taxon>
    </lineage>
</organism>
<protein>
    <submittedName>
        <fullName evidence="2">Uncharacterized protein</fullName>
    </submittedName>
</protein>
<evidence type="ECO:0000256" key="1">
    <source>
        <dbReference type="SAM" id="Coils"/>
    </source>
</evidence>
<dbReference type="AlphaFoldDB" id="E4Z478"/>